<evidence type="ECO:0000313" key="4">
    <source>
        <dbReference type="Proteomes" id="UP000235388"/>
    </source>
</evidence>
<feature type="compositionally biased region" description="Polar residues" evidence="1">
    <location>
        <begin position="201"/>
        <end position="213"/>
    </location>
</feature>
<dbReference type="Proteomes" id="UP000235388">
    <property type="component" value="Unassembled WGS sequence"/>
</dbReference>
<accession>A0A2N5ULP8</accession>
<dbReference type="AlphaFoldDB" id="A0A2N5ULP8"/>
<feature type="region of interest" description="Disordered" evidence="1">
    <location>
        <begin position="200"/>
        <end position="219"/>
    </location>
</feature>
<dbReference type="OrthoDB" id="26401at2759"/>
<feature type="domain" description="Anaphase-promoting complex subunit 1 N-terminal" evidence="2">
    <location>
        <begin position="113"/>
        <end position="231"/>
    </location>
</feature>
<evidence type="ECO:0000256" key="1">
    <source>
        <dbReference type="SAM" id="MobiDB-lite"/>
    </source>
</evidence>
<comment type="caution">
    <text evidence="3">The sequence shown here is derived from an EMBL/GenBank/DDBJ whole genome shotgun (WGS) entry which is preliminary data.</text>
</comment>
<keyword evidence="4" id="KW-1185">Reference proteome</keyword>
<sequence>MSTEQNIPYGASTASSHLLGVSPGLLCFSQNYPHRSSSSIPEQSSLPIPPPPRPPTNPLLCLDSLRSLEKNLTQPTLCDEPHQQNSDWSTGISRFISDNCLTQCSGQQKQWRSSNAAPVCALCVLLSKVMKIYFNTGKEFTLAVPFPIQKAWPIERGVMMMKKPTSVCPRPFIWTSQVLPVLSNQLKLKNLSRRSILGDSQWPSSAQAGSTSEPLGFNSMMTENEAHPWSSVTGFNLDNHQVLDHGQLEVGDEAIYQLN</sequence>
<evidence type="ECO:0000313" key="3">
    <source>
        <dbReference type="EMBL" id="PLW38689.1"/>
    </source>
</evidence>
<dbReference type="EMBL" id="PGCJ01000204">
    <property type="protein sequence ID" value="PLW38689.1"/>
    <property type="molecule type" value="Genomic_DNA"/>
</dbReference>
<dbReference type="Pfam" id="PF12859">
    <property type="entry name" value="ANAPC1"/>
    <property type="match status" value="1"/>
</dbReference>
<proteinExistence type="predicted"/>
<reference evidence="3 4" key="1">
    <citation type="submission" date="2017-11" db="EMBL/GenBank/DDBJ databases">
        <title>De novo assembly and phasing of dikaryotic genomes from two isolates of Puccinia coronata f. sp. avenae, the causal agent of oat crown rust.</title>
        <authorList>
            <person name="Miller M.E."/>
            <person name="Zhang Y."/>
            <person name="Omidvar V."/>
            <person name="Sperschneider J."/>
            <person name="Schwessinger B."/>
            <person name="Raley C."/>
            <person name="Palmer J.M."/>
            <person name="Garnica D."/>
            <person name="Upadhyaya N."/>
            <person name="Rathjen J."/>
            <person name="Taylor J.M."/>
            <person name="Park R.F."/>
            <person name="Dodds P.N."/>
            <person name="Hirsch C.D."/>
            <person name="Kianian S.F."/>
            <person name="Figueroa M."/>
        </authorList>
    </citation>
    <scope>NUCLEOTIDE SEQUENCE [LARGE SCALE GENOMIC DNA]</scope>
    <source>
        <strain evidence="3">12NC29</strain>
    </source>
</reference>
<evidence type="ECO:0000259" key="2">
    <source>
        <dbReference type="Pfam" id="PF12859"/>
    </source>
</evidence>
<dbReference type="STRING" id="200324.A0A2N5ULP8"/>
<protein>
    <recommendedName>
        <fullName evidence="2">Anaphase-promoting complex subunit 1 N-terminal domain-containing protein</fullName>
    </recommendedName>
</protein>
<organism evidence="3 4">
    <name type="scientific">Puccinia coronata f. sp. avenae</name>
    <dbReference type="NCBI Taxonomy" id="200324"/>
    <lineage>
        <taxon>Eukaryota</taxon>
        <taxon>Fungi</taxon>
        <taxon>Dikarya</taxon>
        <taxon>Basidiomycota</taxon>
        <taxon>Pucciniomycotina</taxon>
        <taxon>Pucciniomycetes</taxon>
        <taxon>Pucciniales</taxon>
        <taxon>Pucciniaceae</taxon>
        <taxon>Puccinia</taxon>
    </lineage>
</organism>
<name>A0A2N5ULP8_9BASI</name>
<gene>
    <name evidence="3" type="ORF">PCANC_16023</name>
</gene>
<dbReference type="InterPro" id="IPR049255">
    <property type="entry name" value="Apc1_N"/>
</dbReference>